<feature type="binding site" evidence="9">
    <location>
        <begin position="45"/>
        <end position="49"/>
    </location>
    <ligand>
        <name>substrate</name>
    </ligand>
</feature>
<feature type="binding site" evidence="9">
    <location>
        <position position="271"/>
    </location>
    <ligand>
        <name>substrate</name>
    </ligand>
</feature>
<evidence type="ECO:0000313" key="12">
    <source>
        <dbReference type="Proteomes" id="UP001174694"/>
    </source>
</evidence>
<feature type="domain" description="Carbohydrate kinase PfkB" evidence="10">
    <location>
        <begin position="10"/>
        <end position="316"/>
    </location>
</feature>
<dbReference type="GO" id="GO:0005634">
    <property type="term" value="C:nucleus"/>
    <property type="evidence" value="ECO:0007669"/>
    <property type="project" value="UniProtKB-SubCell"/>
</dbReference>
<evidence type="ECO:0000313" key="11">
    <source>
        <dbReference type="EMBL" id="KAJ9136909.1"/>
    </source>
</evidence>
<evidence type="ECO:0000256" key="4">
    <source>
        <dbReference type="ARBA" id="ARBA00022777"/>
    </source>
</evidence>
<comment type="caution">
    <text evidence="11">The sequence shown here is derived from an EMBL/GenBank/DDBJ whole genome shotgun (WGS) entry which is preliminary data.</text>
</comment>
<comment type="function">
    <text evidence="9">Catalyzes the phosphorylation of ribose at O-5 in a reaction requiring ATP and magnesium. The resulting D-ribose-5-phosphate can then be used either for sythesis of nucleotides, histidine, and tryptophan, or as a component of the pentose phosphate pathway.</text>
</comment>
<dbReference type="Pfam" id="PF00294">
    <property type="entry name" value="PfkB"/>
    <property type="match status" value="1"/>
</dbReference>
<dbReference type="PANTHER" id="PTHR10584">
    <property type="entry name" value="SUGAR KINASE"/>
    <property type="match status" value="1"/>
</dbReference>
<feature type="binding site" evidence="9">
    <location>
        <position position="313"/>
    </location>
    <ligand>
        <name>K(+)</name>
        <dbReference type="ChEBI" id="CHEBI:29103"/>
    </ligand>
</feature>
<evidence type="ECO:0000256" key="5">
    <source>
        <dbReference type="ARBA" id="ARBA00022840"/>
    </source>
</evidence>
<dbReference type="InterPro" id="IPR011611">
    <property type="entry name" value="PfkB_dom"/>
</dbReference>
<comment type="caution">
    <text evidence="9">Lacks conserved residue(s) required for the propagation of feature annotation.</text>
</comment>
<dbReference type="GO" id="GO:0004747">
    <property type="term" value="F:ribokinase activity"/>
    <property type="evidence" value="ECO:0007669"/>
    <property type="project" value="UniProtKB-UniRule"/>
</dbReference>
<keyword evidence="2 9" id="KW-0479">Metal-binding</keyword>
<comment type="subcellular location">
    <subcellularLocation>
        <location evidence="9">Cytoplasm</location>
    </subcellularLocation>
    <subcellularLocation>
        <location evidence="9">Nucleus</location>
    </subcellularLocation>
</comment>
<accession>A0AA38VJY3</accession>
<keyword evidence="9" id="KW-0539">Nucleus</keyword>
<dbReference type="InterPro" id="IPR011877">
    <property type="entry name" value="Ribokinase"/>
</dbReference>
<protein>
    <recommendedName>
        <fullName evidence="9">Ribokinase</fullName>
        <shortName evidence="9">RK</shortName>
        <ecNumber evidence="9">2.7.1.15</ecNumber>
    </recommendedName>
</protein>
<dbReference type="Gene3D" id="3.40.1190.20">
    <property type="match status" value="1"/>
</dbReference>
<keyword evidence="1 9" id="KW-0808">Transferase</keyword>
<dbReference type="InterPro" id="IPR029056">
    <property type="entry name" value="Ribokinase-like"/>
</dbReference>
<evidence type="ECO:0000256" key="6">
    <source>
        <dbReference type="ARBA" id="ARBA00022842"/>
    </source>
</evidence>
<feature type="binding site" evidence="9">
    <location>
        <begin position="17"/>
        <end position="19"/>
    </location>
    <ligand>
        <name>substrate</name>
    </ligand>
</feature>
<comment type="similarity">
    <text evidence="9">Belongs to the carbohydrate kinase PfkB family. Ribokinase subfamily.</text>
</comment>
<feature type="binding site" evidence="9">
    <location>
        <position position="267"/>
    </location>
    <ligand>
        <name>K(+)</name>
        <dbReference type="ChEBI" id="CHEBI:29103"/>
    </ligand>
</feature>
<evidence type="ECO:0000256" key="9">
    <source>
        <dbReference type="HAMAP-Rule" id="MF_03215"/>
    </source>
</evidence>
<keyword evidence="6 9" id="KW-0460">Magnesium</keyword>
<feature type="binding site" evidence="9">
    <location>
        <position position="309"/>
    </location>
    <ligand>
        <name>K(+)</name>
        <dbReference type="ChEBI" id="CHEBI:29103"/>
    </ligand>
</feature>
<feature type="binding site" evidence="9">
    <location>
        <begin position="270"/>
        <end position="271"/>
    </location>
    <ligand>
        <name>ATP</name>
        <dbReference type="ChEBI" id="CHEBI:30616"/>
    </ligand>
</feature>
<feature type="binding site" evidence="9">
    <location>
        <position position="304"/>
    </location>
    <ligand>
        <name>K(+)</name>
        <dbReference type="ChEBI" id="CHEBI:29103"/>
    </ligand>
</feature>
<keyword evidence="3 9" id="KW-0547">Nucleotide-binding</keyword>
<sequence length="322" mass="33763">MTSQASKPVLAVIGSLNIDLVTYTPRIPDGGETMTASSFHVGLGGKGANQAVACAKLSRSKSALDAGTATVKMVGAVGDDAYGGMMTTGLRDFGVDVSGVETRRGMKTGVAVILVEETTGENRILLSPEANHSLLPEHFRELPSPLPDLIIMQLEIPLETVLQILDTAHKKGVPVLLNPAPAQKIPAEYYKSISHFVVNETEALFMSDCDESELETEAGLGKIAGVFKSKGAENVLITLGGKGVYYSGSDGRSGLVPAEKAKVVDTTAAGDTFVGTYALEAVTKAAGFDMEKAVRAANRAAARTVEKKGAQESIPWLDELSP</sequence>
<dbReference type="InterPro" id="IPR002139">
    <property type="entry name" value="Ribo/fructo_kinase"/>
</dbReference>
<evidence type="ECO:0000256" key="2">
    <source>
        <dbReference type="ARBA" id="ARBA00022723"/>
    </source>
</evidence>
<dbReference type="AlphaFoldDB" id="A0AA38VJY3"/>
<evidence type="ECO:0000256" key="7">
    <source>
        <dbReference type="ARBA" id="ARBA00022958"/>
    </source>
</evidence>
<dbReference type="SUPFAM" id="SSF53613">
    <property type="entry name" value="Ribokinase-like"/>
    <property type="match status" value="1"/>
</dbReference>
<dbReference type="Proteomes" id="UP001174694">
    <property type="component" value="Unassembled WGS sequence"/>
</dbReference>
<feature type="binding site" evidence="9">
    <location>
        <position position="155"/>
    </location>
    <ligand>
        <name>substrate</name>
    </ligand>
</feature>
<comment type="pathway">
    <text evidence="9">Carbohydrate metabolism; D-ribose degradation; D-ribose 5-phosphate from beta-D-ribopyranose: step 2/2.</text>
</comment>
<evidence type="ECO:0000256" key="8">
    <source>
        <dbReference type="ARBA" id="ARBA00023277"/>
    </source>
</evidence>
<keyword evidence="8 9" id="KW-0119">Carbohydrate metabolism</keyword>
<dbReference type="CDD" id="cd01174">
    <property type="entry name" value="ribokinase"/>
    <property type="match status" value="1"/>
</dbReference>
<comment type="subunit">
    <text evidence="9">Homodimer.</text>
</comment>
<comment type="activity regulation">
    <text evidence="9">Activated by a monovalent cation that binds near, but not in, the active site. The most likely occupant of the site in vivo is potassium. Ion binding induces a conformational change that may alter substrate affinity.</text>
</comment>
<comment type="catalytic activity">
    <reaction evidence="9">
        <text>D-ribose + ATP = D-ribose 5-phosphate + ADP + H(+)</text>
        <dbReference type="Rhea" id="RHEA:13697"/>
        <dbReference type="ChEBI" id="CHEBI:15378"/>
        <dbReference type="ChEBI" id="CHEBI:30616"/>
        <dbReference type="ChEBI" id="CHEBI:47013"/>
        <dbReference type="ChEBI" id="CHEBI:78346"/>
        <dbReference type="ChEBI" id="CHEBI:456216"/>
        <dbReference type="EC" id="2.7.1.15"/>
    </reaction>
</comment>
<name>A0AA38VJY3_9PEZI</name>
<feature type="active site" description="Proton acceptor" evidence="9">
    <location>
        <position position="271"/>
    </location>
</feature>
<dbReference type="GO" id="GO:0019303">
    <property type="term" value="P:D-ribose catabolic process"/>
    <property type="evidence" value="ECO:0007669"/>
    <property type="project" value="UniProtKB-UniRule"/>
</dbReference>
<dbReference type="GO" id="GO:0046872">
    <property type="term" value="F:metal ion binding"/>
    <property type="evidence" value="ECO:0007669"/>
    <property type="project" value="UniProtKB-KW"/>
</dbReference>
<proteinExistence type="inferred from homology"/>
<dbReference type="EMBL" id="JANBVO010000037">
    <property type="protein sequence ID" value="KAJ9136909.1"/>
    <property type="molecule type" value="Genomic_DNA"/>
</dbReference>
<reference evidence="11" key="1">
    <citation type="submission" date="2022-07" db="EMBL/GenBank/DDBJ databases">
        <title>Fungi with potential for degradation of polypropylene.</title>
        <authorList>
            <person name="Gostincar C."/>
        </authorList>
    </citation>
    <scope>NUCLEOTIDE SEQUENCE</scope>
    <source>
        <strain evidence="11">EXF-13308</strain>
    </source>
</reference>
<keyword evidence="4 9" id="KW-0418">Kinase</keyword>
<gene>
    <name evidence="11" type="ORF">NKR23_g9535</name>
</gene>
<keyword evidence="12" id="KW-1185">Reference proteome</keyword>
<comment type="cofactor">
    <cofactor evidence="9">
        <name>Mg(2+)</name>
        <dbReference type="ChEBI" id="CHEBI:18420"/>
    </cofactor>
    <text evidence="9">Requires a divalent cation, most likely magnesium in vivo, as an electrophilic catalyst to aid phosphoryl group transfer. It is the chelate of the metal and the nucleotide that is the actual substrate.</text>
</comment>
<feature type="binding site" evidence="9">
    <location>
        <position position="307"/>
    </location>
    <ligand>
        <name>K(+)</name>
        <dbReference type="ChEBI" id="CHEBI:29103"/>
    </ligand>
</feature>
<evidence type="ECO:0000256" key="3">
    <source>
        <dbReference type="ARBA" id="ARBA00022741"/>
    </source>
</evidence>
<feature type="binding site" evidence="9">
    <location>
        <position position="199"/>
    </location>
    <ligand>
        <name>ATP</name>
        <dbReference type="ChEBI" id="CHEBI:30616"/>
    </ligand>
</feature>
<keyword evidence="7 9" id="KW-0630">Potassium</keyword>
<dbReference type="PANTHER" id="PTHR10584:SF166">
    <property type="entry name" value="RIBOKINASE"/>
    <property type="match status" value="1"/>
</dbReference>
<dbReference type="GO" id="GO:0005737">
    <property type="term" value="C:cytoplasm"/>
    <property type="evidence" value="ECO:0007669"/>
    <property type="project" value="UniProtKB-SubCell"/>
</dbReference>
<dbReference type="EC" id="2.7.1.15" evidence="9"/>
<organism evidence="11 12">
    <name type="scientific">Pleurostoma richardsiae</name>
    <dbReference type="NCBI Taxonomy" id="41990"/>
    <lineage>
        <taxon>Eukaryota</taxon>
        <taxon>Fungi</taxon>
        <taxon>Dikarya</taxon>
        <taxon>Ascomycota</taxon>
        <taxon>Pezizomycotina</taxon>
        <taxon>Sordariomycetes</taxon>
        <taxon>Sordariomycetidae</taxon>
        <taxon>Calosphaeriales</taxon>
        <taxon>Pleurostomataceae</taxon>
        <taxon>Pleurostoma</taxon>
    </lineage>
</organism>
<evidence type="ECO:0000259" key="10">
    <source>
        <dbReference type="Pfam" id="PF00294"/>
    </source>
</evidence>
<feature type="binding site" evidence="9">
    <location>
        <position position="298"/>
    </location>
    <ligand>
        <name>ATP</name>
        <dbReference type="ChEBI" id="CHEBI:30616"/>
    </ligand>
</feature>
<keyword evidence="9" id="KW-0963">Cytoplasm</keyword>
<keyword evidence="5 9" id="KW-0067">ATP-binding</keyword>
<feature type="binding site" evidence="9">
    <location>
        <begin position="238"/>
        <end position="243"/>
    </location>
    <ligand>
        <name>ATP</name>
        <dbReference type="ChEBI" id="CHEBI:30616"/>
    </ligand>
</feature>
<dbReference type="PRINTS" id="PR00990">
    <property type="entry name" value="RIBOKINASE"/>
</dbReference>
<evidence type="ECO:0000256" key="1">
    <source>
        <dbReference type="ARBA" id="ARBA00022679"/>
    </source>
</evidence>
<dbReference type="GO" id="GO:0005524">
    <property type="term" value="F:ATP binding"/>
    <property type="evidence" value="ECO:0007669"/>
    <property type="project" value="UniProtKB-UniRule"/>
</dbReference>
<feature type="binding site" evidence="9">
    <location>
        <position position="265"/>
    </location>
    <ligand>
        <name>K(+)</name>
        <dbReference type="ChEBI" id="CHEBI:29103"/>
    </ligand>
</feature>
<dbReference type="HAMAP" id="MF_01987">
    <property type="entry name" value="Ribokinase"/>
    <property type="match status" value="1"/>
</dbReference>